<evidence type="ECO:0000259" key="10">
    <source>
        <dbReference type="PROSITE" id="PS50081"/>
    </source>
</evidence>
<reference evidence="12" key="1">
    <citation type="submission" date="2020-06" db="EMBL/GenBank/DDBJ databases">
        <authorList>
            <consortium name="Wellcome Sanger Institute Data Sharing"/>
        </authorList>
    </citation>
    <scope>NUCLEOTIDE SEQUENCE [LARGE SCALE GENOMIC DNA]</scope>
</reference>
<dbReference type="GO" id="GO:0008270">
    <property type="term" value="F:zinc ion binding"/>
    <property type="evidence" value="ECO:0007669"/>
    <property type="project" value="UniProtKB-KW"/>
</dbReference>
<dbReference type="SMART" id="SM00109">
    <property type="entry name" value="C1"/>
    <property type="match status" value="1"/>
</dbReference>
<evidence type="ECO:0000256" key="3">
    <source>
        <dbReference type="ARBA" id="ARBA00022723"/>
    </source>
</evidence>
<dbReference type="SMART" id="SM00324">
    <property type="entry name" value="RhoGAP"/>
    <property type="match status" value="1"/>
</dbReference>
<dbReference type="InterPro" id="IPR000198">
    <property type="entry name" value="RhoGAP_dom"/>
</dbReference>
<reference evidence="12" key="3">
    <citation type="submission" date="2025-09" db="UniProtKB">
        <authorList>
            <consortium name="Ensembl"/>
        </authorList>
    </citation>
    <scope>IDENTIFICATION</scope>
</reference>
<keyword evidence="5" id="KW-0221">Differentiation</keyword>
<organism evidence="12 13">
    <name type="scientific">Gouania willdenowi</name>
    <name type="common">Blunt-snouted clingfish</name>
    <name type="synonym">Lepadogaster willdenowi</name>
    <dbReference type="NCBI Taxonomy" id="441366"/>
    <lineage>
        <taxon>Eukaryota</taxon>
        <taxon>Metazoa</taxon>
        <taxon>Chordata</taxon>
        <taxon>Craniata</taxon>
        <taxon>Vertebrata</taxon>
        <taxon>Euteleostomi</taxon>
        <taxon>Actinopterygii</taxon>
        <taxon>Neopterygii</taxon>
        <taxon>Teleostei</taxon>
        <taxon>Neoteleostei</taxon>
        <taxon>Acanthomorphata</taxon>
        <taxon>Ovalentaria</taxon>
        <taxon>Blenniimorphae</taxon>
        <taxon>Blenniiformes</taxon>
        <taxon>Gobiesocoidei</taxon>
        <taxon>Gobiesocidae</taxon>
        <taxon>Gobiesocinae</taxon>
        <taxon>Gouania</taxon>
    </lineage>
</organism>
<feature type="chain" id="PRO_5034314347" evidence="9">
    <location>
        <begin position="16"/>
        <end position="547"/>
    </location>
</feature>
<keyword evidence="6" id="KW-0862">Zinc</keyword>
<keyword evidence="9" id="KW-0732">Signal</keyword>
<evidence type="ECO:0000256" key="2">
    <source>
        <dbReference type="ARBA" id="ARBA00022473"/>
    </source>
</evidence>
<keyword evidence="13" id="KW-1185">Reference proteome</keyword>
<evidence type="ECO:0000256" key="4">
    <source>
        <dbReference type="ARBA" id="ARBA00022771"/>
    </source>
</evidence>
<sequence>ADVLLFFCHIMGILSFLGFSRLARNLGDCRRKLKKKKQKLRSRKETFTKAETERGALEVTLKHAPNQVEVDVEIHPRPKGETELEKLPENESLVTETPTVKVPANGEPVEDVSTIEPIPRTHSGRESAGVCDSEPVKPDFKRGALEVPLKHAPNQVEVDVEIHPRPKGETELEKLPENESLVTETPTVKVPANGGPVEDVSTIEPIPRTHSGRESAGVCDSEPVKPDFKVPVEPELKAQPNAPQNDGTARLHHFVSNMVIKPVSCVHCGKKIKFLKRSMKCSDCKVVSHLQCRERCPLPCTPNPIGCPLKVGEGCVYDVLADYAPDSSPSIPPLVISCVNEIEQRGLCEAGLYRLSGSYVQVKDLKEEFLLTNMVPVLSEVENINTVTGLLKDFLRNLKEPLLTFRLTQAFMDAAEVSDEENSFSLLYQSISDLPKANRDTLAFLVLHLQRVAESLETRMDIHNLALVFGPTIVGHAVPNPDLITIMWDTNRQIKVMEHLLTMPSNYWDQFVTEQRHTNSIIDNHKSLKTSLNMMSTLKLVLKCSKA</sequence>
<dbReference type="GO" id="GO:0030496">
    <property type="term" value="C:midbody"/>
    <property type="evidence" value="ECO:0007669"/>
    <property type="project" value="TreeGrafter"/>
</dbReference>
<dbReference type="GO" id="GO:0000281">
    <property type="term" value="P:mitotic cytokinesis"/>
    <property type="evidence" value="ECO:0007669"/>
    <property type="project" value="TreeGrafter"/>
</dbReference>
<dbReference type="GO" id="GO:0007283">
    <property type="term" value="P:spermatogenesis"/>
    <property type="evidence" value="ECO:0007669"/>
    <property type="project" value="UniProtKB-KW"/>
</dbReference>
<evidence type="ECO:0000256" key="9">
    <source>
        <dbReference type="SAM" id="SignalP"/>
    </source>
</evidence>
<dbReference type="Pfam" id="PF00130">
    <property type="entry name" value="C1_1"/>
    <property type="match status" value="1"/>
</dbReference>
<dbReference type="SUPFAM" id="SSF57889">
    <property type="entry name" value="Cysteine-rich domain"/>
    <property type="match status" value="1"/>
</dbReference>
<feature type="region of interest" description="Disordered" evidence="8">
    <location>
        <begin position="171"/>
        <end position="220"/>
    </location>
</feature>
<feature type="domain" description="Rho-GAP" evidence="11">
    <location>
        <begin position="318"/>
        <end position="508"/>
    </location>
</feature>
<reference evidence="12" key="2">
    <citation type="submission" date="2025-08" db="UniProtKB">
        <authorList>
            <consortium name="Ensembl"/>
        </authorList>
    </citation>
    <scope>IDENTIFICATION</scope>
</reference>
<dbReference type="Ensembl" id="ENSGWIT00000001638.1">
    <property type="protein sequence ID" value="ENSGWIP00000001525.1"/>
    <property type="gene ID" value="ENSGWIG00000000882.1"/>
</dbReference>
<evidence type="ECO:0000256" key="7">
    <source>
        <dbReference type="ARBA" id="ARBA00022871"/>
    </source>
</evidence>
<dbReference type="CDD" id="cd04382">
    <property type="entry name" value="RhoGAP_MgcRacGAP"/>
    <property type="match status" value="1"/>
</dbReference>
<dbReference type="InterPro" id="IPR002219">
    <property type="entry name" value="PKC_DAG/PE"/>
</dbReference>
<dbReference type="PANTHER" id="PTHR46199">
    <property type="entry name" value="RAC GTPASE-ACTIVATING PROTEIN 1"/>
    <property type="match status" value="1"/>
</dbReference>
<feature type="region of interest" description="Disordered" evidence="8">
    <location>
        <begin position="83"/>
        <end position="111"/>
    </location>
</feature>
<feature type="domain" description="Phorbol-ester/DAG-type" evidence="10">
    <location>
        <begin position="251"/>
        <end position="300"/>
    </location>
</feature>
<dbReference type="GO" id="GO:0005634">
    <property type="term" value="C:nucleus"/>
    <property type="evidence" value="ECO:0007669"/>
    <property type="project" value="TreeGrafter"/>
</dbReference>
<dbReference type="GO" id="GO:0051256">
    <property type="term" value="P:mitotic spindle midzone assembly"/>
    <property type="evidence" value="ECO:0007669"/>
    <property type="project" value="TreeGrafter"/>
</dbReference>
<evidence type="ECO:0000256" key="6">
    <source>
        <dbReference type="ARBA" id="ARBA00022833"/>
    </source>
</evidence>
<dbReference type="Gene3D" id="3.30.60.20">
    <property type="match status" value="1"/>
</dbReference>
<evidence type="ECO:0000313" key="13">
    <source>
        <dbReference type="Proteomes" id="UP000694680"/>
    </source>
</evidence>
<dbReference type="GO" id="GO:0032154">
    <property type="term" value="C:cleavage furrow"/>
    <property type="evidence" value="ECO:0007669"/>
    <property type="project" value="TreeGrafter"/>
</dbReference>
<evidence type="ECO:0000259" key="11">
    <source>
        <dbReference type="PROSITE" id="PS50238"/>
    </source>
</evidence>
<dbReference type="GO" id="GO:0030154">
    <property type="term" value="P:cell differentiation"/>
    <property type="evidence" value="ECO:0007669"/>
    <property type="project" value="UniProtKB-KW"/>
</dbReference>
<proteinExistence type="predicted"/>
<dbReference type="GO" id="GO:0097149">
    <property type="term" value="C:centralspindlin complex"/>
    <property type="evidence" value="ECO:0007669"/>
    <property type="project" value="TreeGrafter"/>
</dbReference>
<dbReference type="AlphaFoldDB" id="A0A8C5D7H2"/>
<dbReference type="PROSITE" id="PS00479">
    <property type="entry name" value="ZF_DAG_PE_1"/>
    <property type="match status" value="1"/>
</dbReference>
<accession>A0A8C5D7H2</accession>
<dbReference type="PROSITE" id="PS50081">
    <property type="entry name" value="ZF_DAG_PE_2"/>
    <property type="match status" value="1"/>
</dbReference>
<keyword evidence="1" id="KW-0343">GTPase activation</keyword>
<feature type="signal peptide" evidence="9">
    <location>
        <begin position="1"/>
        <end position="15"/>
    </location>
</feature>
<evidence type="ECO:0000256" key="1">
    <source>
        <dbReference type="ARBA" id="ARBA00022468"/>
    </source>
</evidence>
<evidence type="ECO:0000256" key="5">
    <source>
        <dbReference type="ARBA" id="ARBA00022782"/>
    </source>
</evidence>
<keyword evidence="2" id="KW-0217">Developmental protein</keyword>
<keyword evidence="4" id="KW-0863">Zinc-finger</keyword>
<dbReference type="InterPro" id="IPR008936">
    <property type="entry name" value="Rho_GTPase_activation_prot"/>
</dbReference>
<name>A0A8C5D7H2_GOUWI</name>
<dbReference type="InterPro" id="IPR046349">
    <property type="entry name" value="C1-like_sf"/>
</dbReference>
<dbReference type="FunFam" id="3.30.60.20:FF:000033">
    <property type="entry name" value="Rac GTPase-activating protein 1"/>
    <property type="match status" value="1"/>
</dbReference>
<dbReference type="SUPFAM" id="SSF48350">
    <property type="entry name" value="GTPase activation domain, GAP"/>
    <property type="match status" value="1"/>
</dbReference>
<dbReference type="PANTHER" id="PTHR46199:SF5">
    <property type="entry name" value="RAC GTPASE-ACTIVATING PROTEIN 1"/>
    <property type="match status" value="1"/>
</dbReference>
<dbReference type="GO" id="GO:0007266">
    <property type="term" value="P:Rho protein signal transduction"/>
    <property type="evidence" value="ECO:0007669"/>
    <property type="project" value="TreeGrafter"/>
</dbReference>
<dbReference type="Proteomes" id="UP000694680">
    <property type="component" value="Chromosome 6"/>
</dbReference>
<keyword evidence="7" id="KW-0744">Spermatogenesis</keyword>
<dbReference type="PROSITE" id="PS50238">
    <property type="entry name" value="RHOGAP"/>
    <property type="match status" value="1"/>
</dbReference>
<dbReference type="Pfam" id="PF00620">
    <property type="entry name" value="RhoGAP"/>
    <property type="match status" value="1"/>
</dbReference>
<evidence type="ECO:0000313" key="12">
    <source>
        <dbReference type="Ensembl" id="ENSGWIP00000001525.1"/>
    </source>
</evidence>
<dbReference type="Gene3D" id="1.10.555.10">
    <property type="entry name" value="Rho GTPase activation protein"/>
    <property type="match status" value="1"/>
</dbReference>
<keyword evidence="3" id="KW-0479">Metal-binding</keyword>
<dbReference type="GO" id="GO:0051233">
    <property type="term" value="C:spindle midzone"/>
    <property type="evidence" value="ECO:0007669"/>
    <property type="project" value="TreeGrafter"/>
</dbReference>
<dbReference type="CDD" id="cd20821">
    <property type="entry name" value="C1_MgcRacGAP"/>
    <property type="match status" value="1"/>
</dbReference>
<protein>
    <submittedName>
        <fullName evidence="12">Rac GTPase activating protein 1</fullName>
    </submittedName>
</protein>
<evidence type="ECO:0000256" key="8">
    <source>
        <dbReference type="SAM" id="MobiDB-lite"/>
    </source>
</evidence>
<dbReference type="GO" id="GO:0005096">
    <property type="term" value="F:GTPase activator activity"/>
    <property type="evidence" value="ECO:0007669"/>
    <property type="project" value="UniProtKB-KW"/>
</dbReference>